<dbReference type="InterPro" id="IPR050952">
    <property type="entry name" value="TRIM-NHL_E3_ligases"/>
</dbReference>
<dbReference type="AlphaFoldDB" id="A0A815II38"/>
<dbReference type="InterPro" id="IPR011042">
    <property type="entry name" value="6-blade_b-propeller_TolB-like"/>
</dbReference>
<protein>
    <submittedName>
        <fullName evidence="4">Uncharacterized protein</fullName>
    </submittedName>
</protein>
<comment type="caution">
    <text evidence="4">The sequence shown here is derived from an EMBL/GenBank/DDBJ whole genome shotgun (WGS) entry which is preliminary data.</text>
</comment>
<organism evidence="4 5">
    <name type="scientific">Rotaria magnacalcarata</name>
    <dbReference type="NCBI Taxonomy" id="392030"/>
    <lineage>
        <taxon>Eukaryota</taxon>
        <taxon>Metazoa</taxon>
        <taxon>Spiralia</taxon>
        <taxon>Gnathifera</taxon>
        <taxon>Rotifera</taxon>
        <taxon>Eurotatoria</taxon>
        <taxon>Bdelloidea</taxon>
        <taxon>Philodinida</taxon>
        <taxon>Philodinidae</taxon>
        <taxon>Rotaria</taxon>
    </lineage>
</organism>
<reference evidence="4" key="1">
    <citation type="submission" date="2021-02" db="EMBL/GenBank/DDBJ databases">
        <authorList>
            <person name="Nowell W R."/>
        </authorList>
    </citation>
    <scope>NUCLEOTIDE SEQUENCE</scope>
</reference>
<feature type="compositionally biased region" description="Polar residues" evidence="3">
    <location>
        <begin position="342"/>
        <end position="360"/>
    </location>
</feature>
<keyword evidence="1" id="KW-0677">Repeat</keyword>
<dbReference type="PANTHER" id="PTHR24104">
    <property type="entry name" value="E3 UBIQUITIN-PROTEIN LIGASE NHLRC1-RELATED"/>
    <property type="match status" value="1"/>
</dbReference>
<evidence type="ECO:0000256" key="3">
    <source>
        <dbReference type="SAM" id="MobiDB-lite"/>
    </source>
</evidence>
<accession>A0A815II38</accession>
<evidence type="ECO:0000256" key="1">
    <source>
        <dbReference type="ARBA" id="ARBA00022737"/>
    </source>
</evidence>
<dbReference type="GO" id="GO:0008270">
    <property type="term" value="F:zinc ion binding"/>
    <property type="evidence" value="ECO:0007669"/>
    <property type="project" value="UniProtKB-KW"/>
</dbReference>
<name>A0A815II38_9BILA</name>
<dbReference type="PANTHER" id="PTHR24104:SF25">
    <property type="entry name" value="PROTEIN LIN-41"/>
    <property type="match status" value="1"/>
</dbReference>
<sequence>MFSLLVNIPADANWAQNGVTVAAGNGGGGATNQLYRPYGLFVDDDQTVVIADFWNHRIMQWKNGDTTNGQVVAGSNGQGNGLHQLDRPSDVLIDKETDSLIICDYGNQRVVQWSRRSGATQGEILTDNINCWGLAMDEQRYLYVSDDRKHEVRRYKLGEKNGTLVAGGNGEGDGLNQLNRPYYLVVDRQQNVYVSDRDNHRVMKWNKGAKEGIVIAGGQGKGSALTQLYYPKGLFVDTLGTVYVVDEQNHRVMRWTQGDNKQGTVIVGGNGPGAGANQLYFPCGLSFDRHGDLYVVDYGQPSQIGYNHQCPYPVKHYDPQTNVHFVSKGNHRHRRVPPPLISNLTSINSRTPSKRGSPSSDPDEEDFQVKCNNNDIDFLLYLKNSTSFALLYDKLNWPLTIAGKEFTFPSWPSIPPQLSVIIKNVNINIEFEEFSNEVKALVHDVINVVRMNNKFGNDIHLVKLELSSTSTRQDLLNAKKLIVNYISYDVIEFLSPATVLICSKCSGIGHFRTQCTEQHETCKTCAQAFSDLKNHRCTADPVCKHCSGNHLSNSAKCPVTIVLFPYNPPQALNNSVMMKLDELMTKITDVKDHLAILSSKHDKFEQFMIDKTQQDELVKQQMDLLQKNDHELKKDLVQLKVLFERHDNMFLKLLFPMFEDLFFFIASTNQDKRGNTLDADLKCRLERYLIHVKKSRESKQCCA</sequence>
<dbReference type="CDD" id="cd05819">
    <property type="entry name" value="NHL"/>
    <property type="match status" value="1"/>
</dbReference>
<evidence type="ECO:0000313" key="5">
    <source>
        <dbReference type="Proteomes" id="UP000663855"/>
    </source>
</evidence>
<evidence type="ECO:0000313" key="4">
    <source>
        <dbReference type="EMBL" id="CAF1366284.1"/>
    </source>
</evidence>
<feature type="repeat" description="NHL" evidence="2">
    <location>
        <begin position="28"/>
        <end position="64"/>
    </location>
</feature>
<dbReference type="PROSITE" id="PS51125">
    <property type="entry name" value="NHL"/>
    <property type="match status" value="2"/>
</dbReference>
<dbReference type="Proteomes" id="UP000663855">
    <property type="component" value="Unassembled WGS sequence"/>
</dbReference>
<gene>
    <name evidence="4" type="ORF">CJN711_LOCUS20198</name>
</gene>
<dbReference type="SUPFAM" id="SSF63825">
    <property type="entry name" value="YWTD domain"/>
    <property type="match status" value="1"/>
</dbReference>
<feature type="region of interest" description="Disordered" evidence="3">
    <location>
        <begin position="329"/>
        <end position="366"/>
    </location>
</feature>
<dbReference type="EMBL" id="CAJNOV010009447">
    <property type="protein sequence ID" value="CAF1366284.1"/>
    <property type="molecule type" value="Genomic_DNA"/>
</dbReference>
<dbReference type="InterPro" id="IPR001258">
    <property type="entry name" value="NHL_repeat"/>
</dbReference>
<feature type="repeat" description="NHL" evidence="2">
    <location>
        <begin position="172"/>
        <end position="208"/>
    </location>
</feature>
<evidence type="ECO:0000256" key="2">
    <source>
        <dbReference type="PROSITE-ProRule" id="PRU00504"/>
    </source>
</evidence>
<proteinExistence type="predicted"/>
<dbReference type="Gene3D" id="2.120.10.30">
    <property type="entry name" value="TolB, C-terminal domain"/>
    <property type="match status" value="2"/>
</dbReference>